<keyword evidence="3" id="KW-1185">Reference proteome</keyword>
<feature type="transmembrane region" description="Helical" evidence="1">
    <location>
        <begin position="6"/>
        <end position="24"/>
    </location>
</feature>
<reference evidence="2" key="1">
    <citation type="submission" date="2020-10" db="EMBL/GenBank/DDBJ databases">
        <title>Mucilaginibacter mali sp. nov., isolated from rhizosphere soil of apple orchard.</title>
        <authorList>
            <person name="Lee J.-S."/>
            <person name="Kim H.S."/>
            <person name="Kim J.-S."/>
        </authorList>
    </citation>
    <scope>NUCLEOTIDE SEQUENCE</scope>
    <source>
        <strain evidence="2">KCTC 22746</strain>
    </source>
</reference>
<dbReference type="AlphaFoldDB" id="A0A929L090"/>
<proteinExistence type="predicted"/>
<dbReference type="Proteomes" id="UP000622475">
    <property type="component" value="Unassembled WGS sequence"/>
</dbReference>
<comment type="caution">
    <text evidence="2">The sequence shown here is derived from an EMBL/GenBank/DDBJ whole genome shotgun (WGS) entry which is preliminary data.</text>
</comment>
<keyword evidence="1" id="KW-1133">Transmembrane helix</keyword>
<gene>
    <name evidence="2" type="ORF">IRJ16_15120</name>
</gene>
<evidence type="ECO:0000313" key="3">
    <source>
        <dbReference type="Proteomes" id="UP000622475"/>
    </source>
</evidence>
<accession>A0A929L090</accession>
<sequence length="118" mass="13547">MEELKTTAVLISVILIASLIYWIWPKTTEALSFKGCKVEYILENDGLDDDLVRTAHNKLALCLCKKYLVKKDEQVARQIMDIYQKYGGHFNDSSGTLRNIDSVVKYRSSLLDTLIMRD</sequence>
<keyword evidence="1" id="KW-0812">Transmembrane</keyword>
<keyword evidence="1" id="KW-0472">Membrane</keyword>
<dbReference type="RefSeq" id="WP_194112436.1">
    <property type="nucleotide sequence ID" value="NZ_JADFFL010000005.1"/>
</dbReference>
<evidence type="ECO:0000256" key="1">
    <source>
        <dbReference type="SAM" id="Phobius"/>
    </source>
</evidence>
<evidence type="ECO:0000313" key="2">
    <source>
        <dbReference type="EMBL" id="MBE9663218.1"/>
    </source>
</evidence>
<protein>
    <submittedName>
        <fullName evidence="2">Uncharacterized protein</fullName>
    </submittedName>
</protein>
<organism evidence="2 3">
    <name type="scientific">Mucilaginibacter myungsuensis</name>
    <dbReference type="NCBI Taxonomy" id="649104"/>
    <lineage>
        <taxon>Bacteria</taxon>
        <taxon>Pseudomonadati</taxon>
        <taxon>Bacteroidota</taxon>
        <taxon>Sphingobacteriia</taxon>
        <taxon>Sphingobacteriales</taxon>
        <taxon>Sphingobacteriaceae</taxon>
        <taxon>Mucilaginibacter</taxon>
    </lineage>
</organism>
<name>A0A929L090_9SPHI</name>
<dbReference type="EMBL" id="JADFFL010000005">
    <property type="protein sequence ID" value="MBE9663218.1"/>
    <property type="molecule type" value="Genomic_DNA"/>
</dbReference>